<dbReference type="Proteomes" id="UP000292235">
    <property type="component" value="Plasmid phiM2"/>
</dbReference>
<keyword evidence="6" id="KW-1185">Reference proteome</keyword>
<keyword evidence="5" id="KW-0614">Plasmid</keyword>
<name>A0A4P6Q7S4_9ACTN</name>
<keyword evidence="3" id="KW-1133">Transmembrane helix</keyword>
<keyword evidence="1" id="KW-1188">Viral release from host cell</keyword>
<evidence type="ECO:0000259" key="4">
    <source>
        <dbReference type="Pfam" id="PF10145"/>
    </source>
</evidence>
<feature type="region of interest" description="Disordered" evidence="2">
    <location>
        <begin position="31"/>
        <end position="52"/>
    </location>
</feature>
<feature type="transmembrane region" description="Helical" evidence="3">
    <location>
        <begin position="539"/>
        <end position="559"/>
    </location>
</feature>
<evidence type="ECO:0000256" key="2">
    <source>
        <dbReference type="SAM" id="MobiDB-lite"/>
    </source>
</evidence>
<geneLocation type="plasmid" evidence="6">
    <name>phim2</name>
</geneLocation>
<sequence length="1677" mass="177227">MSTLEELTVVLDADVKAFDRDMRRLTRQTRRTLHQVEQSATRAGRSSGGGFTAAFEKETTRGVEQTTERSARRIRDSKGRFIKAGTATGSSFVSGMDEAVSSGVAQTMRTTAAQAMGDTSQAFSRGGDLAARGWVRGADGRIRDSRGRFINSGELAAAGIGQGLGSGTQQATAPLGGLGRAGGASFTGGMTMGLAGLAGAFGGLPMLAGTAAAAMGASVLTASKDFEAAMNNVKAISGATGQEFQAMSDLARELGSTTMFSATEAANALGFLSQAGLSAHESMEALPGTLDLAAASGMELARAADISTNILSGMGLEVSQLGRLNDVLASTASNANTNVEELGYGFKYVGPIASSAGMSLEETAAVMGTFANAGIKGENAGTALRGALSYLIRPTAKVQETLDALGVTVTKANGDLRPMADIMRDLEAAGAGTADMMNLFGVESGPAMIALLRQGGDELDSFTGKLRDSEGAAKRMADIKMSGLQGALKGATSAMEGLFLAIGDMGVLDGATALVDMFSGAVRGVTGFLEEHEAAIKPVLEVVGMLAGAITVVVAALLAGKAIIAGVTAALGVVLSPIGLIIGALAALAAALALAWKRSETFREIVTGVWEKVGDAAGAVADWFRSDLWPVLVDGWRELRDATEPHIERIVGWLNELRKGAEAFEGRWSWVWEQAADKIELAKDFAADWGGAIIRQLRGAIDLVTGLIEGDWSKAWDGAKEAAKGGADYLVALFSTAGKLIWQALKLWFWQLPGSVSSWLADAAPEIADALATEWIPAFLEWYGDLLDQWHTKLGELRDDLIGWIRGVPSDIKDNLPTWTVAFTDWAGGLSETVRTKLSGVGRSLGGWFVDEAAKMPGRLASWTQKLGDWAGGLWEKTKAKFDSWGWKLTYWVEDFAADLPAKLDSWTRKITTWIQGFADTLPIRLQSWTDKFVAWIEGFAEGLPEKLTKLTKKFVDWATGVPDKTVKGLKEEDAPGKLATHVEEDWGPRLIGALGTVLFELAKAVPGMVAQVGLALLRAYGKAMGALAQSAVEAGRQLLNIVRTMFIAIVQVVIGQLTEMVTVVGEKFGEMKDKALDKARGLYDELVGNSIIPDMVSEIIGETKKLPSGVGDQVTGMNTKAIEQTRLMAAAMTTQVAVLRSSVLLTLVALRKGSTALVRALAATILGSIGQLVTQSLRLAAVLARGFTGAFDDMAADSTKSFFAMVRALQSGSRSLVSMLLDATTHMRKGVLQNFRATVVGVHASWGRLRQAAAAPVRYVIDPVVNKGLRGVWNTIARKVPGLSTMGKVPGFDQGGMVDLTGGGKLAGYSSKDNRLAAVRDGEGVLTPQATTSLGGRSFIDSANRLGGDAGKLLLEGFASGGVVGLANRFRELGKDSWDNRGGVVAAGNRALNGMAAATANRYGTGNDLHGQGFHDVRHWNRAISAQIKAHREDLEIGKGAKAVVELAQRTVGRFPENPPGSNRNAITDWYGMAGSPWCAMYVSWLFDKTKNSSALKGASRTAWTGDYYTSGMRRVSESQKKPGDVAVYGTSHVNTVNDPERYRIGGNEGNNVRRSTRSGGAIFRPDWPGYAMGGLIDPADFVMQDKGWEGQPADHIAALRQILPSATYDTGGYLPVGYSLAYNGTGAPEPVGAEPIRIVIDLEGGDAELRRRIRKITRIEGGGNVQIAFGKGANA</sequence>
<dbReference type="KEGG" id="strr:EKD16_25270"/>
<dbReference type="InterPro" id="IPR010090">
    <property type="entry name" value="Phage_tape_meas"/>
</dbReference>
<gene>
    <name evidence="5" type="ORF">EKD16_25270</name>
</gene>
<evidence type="ECO:0000256" key="1">
    <source>
        <dbReference type="ARBA" id="ARBA00022612"/>
    </source>
</evidence>
<keyword evidence="3" id="KW-0472">Membrane</keyword>
<dbReference type="EMBL" id="CP036456">
    <property type="protein sequence ID" value="QBI56795.1"/>
    <property type="molecule type" value="Genomic_DNA"/>
</dbReference>
<accession>A0A4P6Q7S4</accession>
<evidence type="ECO:0000256" key="3">
    <source>
        <dbReference type="SAM" id="Phobius"/>
    </source>
</evidence>
<reference evidence="5 6" key="1">
    <citation type="submission" date="2019-02" db="EMBL/GenBank/DDBJ databases">
        <authorList>
            <person name="Khodamoradi S."/>
            <person name="Hahnke R.L."/>
            <person name="Kaempfer P."/>
            <person name="Schumann P."/>
            <person name="Rohde M."/>
            <person name="Steinert M."/>
            <person name="Luzhetskyy A."/>
            <person name="Wink J."/>
            <person name="Ruckert C."/>
        </authorList>
    </citation>
    <scope>NUCLEOTIDE SEQUENCE [LARGE SCALE GENOMIC DNA]</scope>
    <source>
        <strain evidence="5 6">M2</strain>
        <plasmid evidence="6">phim2</plasmid>
    </source>
</reference>
<dbReference type="Pfam" id="PF10145">
    <property type="entry name" value="PhageMin_Tail"/>
    <property type="match status" value="1"/>
</dbReference>
<protein>
    <submittedName>
        <fullName evidence="5">Phage-related minor tail protein</fullName>
    </submittedName>
</protein>
<dbReference type="RefSeq" id="WP_131102960.1">
    <property type="nucleotide sequence ID" value="NZ_CP036456.1"/>
</dbReference>
<dbReference type="OrthoDB" id="9785502at2"/>
<feature type="transmembrane region" description="Helical" evidence="3">
    <location>
        <begin position="571"/>
        <end position="596"/>
    </location>
</feature>
<dbReference type="PANTHER" id="PTHR37813:SF1">
    <property type="entry name" value="FELS-2 PROPHAGE PROTEIN"/>
    <property type="match status" value="1"/>
</dbReference>
<dbReference type="NCBIfam" id="TIGR01760">
    <property type="entry name" value="tape_meas_TP901"/>
    <property type="match status" value="1"/>
</dbReference>
<evidence type="ECO:0000313" key="6">
    <source>
        <dbReference type="Proteomes" id="UP000292235"/>
    </source>
</evidence>
<keyword evidence="3" id="KW-0812">Transmembrane</keyword>
<proteinExistence type="predicted"/>
<dbReference type="PANTHER" id="PTHR37813">
    <property type="entry name" value="FELS-2 PROPHAGE PROTEIN"/>
    <property type="match status" value="1"/>
</dbReference>
<feature type="domain" description="Phage tail tape measure protein" evidence="4">
    <location>
        <begin position="249"/>
        <end position="433"/>
    </location>
</feature>
<evidence type="ECO:0000313" key="5">
    <source>
        <dbReference type="EMBL" id="QBI56795.1"/>
    </source>
</evidence>
<organism evidence="5 6">
    <name type="scientific">Streptomonospora litoralis</name>
    <dbReference type="NCBI Taxonomy" id="2498135"/>
    <lineage>
        <taxon>Bacteria</taxon>
        <taxon>Bacillati</taxon>
        <taxon>Actinomycetota</taxon>
        <taxon>Actinomycetes</taxon>
        <taxon>Streptosporangiales</taxon>
        <taxon>Nocardiopsidaceae</taxon>
        <taxon>Streptomonospora</taxon>
    </lineage>
</organism>